<feature type="domain" description="C-type lectin" evidence="2">
    <location>
        <begin position="144"/>
        <end position="269"/>
    </location>
</feature>
<keyword evidence="1" id="KW-1133">Transmembrane helix</keyword>
<feature type="transmembrane region" description="Helical" evidence="1">
    <location>
        <begin position="66"/>
        <end position="87"/>
    </location>
</feature>
<gene>
    <name evidence="3" type="ORF">MCOR_43620</name>
</gene>
<keyword evidence="1" id="KW-0812">Transmembrane</keyword>
<reference evidence="3 4" key="1">
    <citation type="submission" date="2020-06" db="EMBL/GenBank/DDBJ databases">
        <authorList>
            <person name="Li R."/>
            <person name="Bekaert M."/>
        </authorList>
    </citation>
    <scope>NUCLEOTIDE SEQUENCE [LARGE SCALE GENOMIC DNA]</scope>
    <source>
        <strain evidence="4">wild</strain>
    </source>
</reference>
<sequence length="277" mass="30446">MPQYYQLSILVLTGIFISQSTCFVRIAQGQIPRQITGQLILDRDQIEQPQEIFVIEQRGTTGTAPAFLFFPIPLLTMTVSMAGMAMMTMAMMTMMSSDTSSGTSVVVGSAPISVTLPTTQVAAQTTPCVPSCPEGYVLLNDRSASPNCYYFNQMFGITWQNVRDRCATTPGAYLWRPNSEAEANAVRDTFNIPNNEIVWTGAQDSAESGNFAFIIDIGPFSFENPPFGTVSDTDLEDFCVSIRYSTTVTPSIWTWAKQDCNDSPSFVCELPTTLTCQ</sequence>
<keyword evidence="1" id="KW-0472">Membrane</keyword>
<dbReference type="Pfam" id="PF00059">
    <property type="entry name" value="Lectin_C"/>
    <property type="match status" value="1"/>
</dbReference>
<name>A0A6J8DPB0_MYTCO</name>
<dbReference type="PROSITE" id="PS50041">
    <property type="entry name" value="C_TYPE_LECTIN_2"/>
    <property type="match status" value="1"/>
</dbReference>
<evidence type="ECO:0000256" key="1">
    <source>
        <dbReference type="SAM" id="Phobius"/>
    </source>
</evidence>
<organism evidence="3 4">
    <name type="scientific">Mytilus coruscus</name>
    <name type="common">Sea mussel</name>
    <dbReference type="NCBI Taxonomy" id="42192"/>
    <lineage>
        <taxon>Eukaryota</taxon>
        <taxon>Metazoa</taxon>
        <taxon>Spiralia</taxon>
        <taxon>Lophotrochozoa</taxon>
        <taxon>Mollusca</taxon>
        <taxon>Bivalvia</taxon>
        <taxon>Autobranchia</taxon>
        <taxon>Pteriomorphia</taxon>
        <taxon>Mytilida</taxon>
        <taxon>Mytiloidea</taxon>
        <taxon>Mytilidae</taxon>
        <taxon>Mytilinae</taxon>
        <taxon>Mytilus</taxon>
    </lineage>
</organism>
<dbReference type="SMART" id="SM00034">
    <property type="entry name" value="CLECT"/>
    <property type="match status" value="1"/>
</dbReference>
<dbReference type="OrthoDB" id="9029751at2759"/>
<protein>
    <submittedName>
        <fullName evidence="3">MRC</fullName>
    </submittedName>
</protein>
<evidence type="ECO:0000259" key="2">
    <source>
        <dbReference type="PROSITE" id="PS50041"/>
    </source>
</evidence>
<dbReference type="Gene3D" id="3.10.100.10">
    <property type="entry name" value="Mannose-Binding Protein A, subunit A"/>
    <property type="match status" value="1"/>
</dbReference>
<dbReference type="AlphaFoldDB" id="A0A6J8DPB0"/>
<keyword evidence="4" id="KW-1185">Reference proteome</keyword>
<accession>A0A6J8DPB0</accession>
<evidence type="ECO:0000313" key="3">
    <source>
        <dbReference type="EMBL" id="CAC5410433.1"/>
    </source>
</evidence>
<dbReference type="CDD" id="cd00037">
    <property type="entry name" value="CLECT"/>
    <property type="match status" value="1"/>
</dbReference>
<dbReference type="InterPro" id="IPR016187">
    <property type="entry name" value="CTDL_fold"/>
</dbReference>
<dbReference type="SUPFAM" id="SSF56436">
    <property type="entry name" value="C-type lectin-like"/>
    <property type="match status" value="1"/>
</dbReference>
<dbReference type="EMBL" id="CACVKT020007771">
    <property type="protein sequence ID" value="CAC5410433.1"/>
    <property type="molecule type" value="Genomic_DNA"/>
</dbReference>
<proteinExistence type="predicted"/>
<dbReference type="InterPro" id="IPR016186">
    <property type="entry name" value="C-type_lectin-like/link_sf"/>
</dbReference>
<dbReference type="Proteomes" id="UP000507470">
    <property type="component" value="Unassembled WGS sequence"/>
</dbReference>
<dbReference type="InterPro" id="IPR001304">
    <property type="entry name" value="C-type_lectin-like"/>
</dbReference>
<evidence type="ECO:0000313" key="4">
    <source>
        <dbReference type="Proteomes" id="UP000507470"/>
    </source>
</evidence>